<keyword evidence="3" id="KW-1185">Reference proteome</keyword>
<accession>A0A0D2PK84</accession>
<name>A0A0D2PK84_HYPSF</name>
<feature type="chain" id="PRO_5002260749" description="Glycopeptide" evidence="1">
    <location>
        <begin position="22"/>
        <end position="160"/>
    </location>
</feature>
<proteinExistence type="predicted"/>
<evidence type="ECO:0000313" key="3">
    <source>
        <dbReference type="Proteomes" id="UP000054270"/>
    </source>
</evidence>
<dbReference type="OrthoDB" id="3342934at2759"/>
<feature type="signal peptide" evidence="1">
    <location>
        <begin position="1"/>
        <end position="21"/>
    </location>
</feature>
<reference evidence="3" key="1">
    <citation type="submission" date="2014-04" db="EMBL/GenBank/DDBJ databases">
        <title>Evolutionary Origins and Diversification of the Mycorrhizal Mutualists.</title>
        <authorList>
            <consortium name="DOE Joint Genome Institute"/>
            <consortium name="Mycorrhizal Genomics Consortium"/>
            <person name="Kohler A."/>
            <person name="Kuo A."/>
            <person name="Nagy L.G."/>
            <person name="Floudas D."/>
            <person name="Copeland A."/>
            <person name="Barry K.W."/>
            <person name="Cichocki N."/>
            <person name="Veneault-Fourrey C."/>
            <person name="LaButti K."/>
            <person name="Lindquist E.A."/>
            <person name="Lipzen A."/>
            <person name="Lundell T."/>
            <person name="Morin E."/>
            <person name="Murat C."/>
            <person name="Riley R."/>
            <person name="Ohm R."/>
            <person name="Sun H."/>
            <person name="Tunlid A."/>
            <person name="Henrissat B."/>
            <person name="Grigoriev I.V."/>
            <person name="Hibbett D.S."/>
            <person name="Martin F."/>
        </authorList>
    </citation>
    <scope>NUCLEOTIDE SEQUENCE [LARGE SCALE GENOMIC DNA]</scope>
    <source>
        <strain evidence="3">FD-334 SS-4</strain>
    </source>
</reference>
<sequence>MLSFGSLASFILVGCAISARAETHTIEFVNNCGFGTPILEQNGNVLSTGAPFTINGPLIDAIAYLQTVAGNCGLEGQGCTIIVINLINPTSPGTNSNVSISLTPPAAFSVTTGYGFFNGCDGEGADCTNANCPAAETNGIVPVNPPCATDNVNLAITFCD</sequence>
<keyword evidence="1" id="KW-0732">Signal</keyword>
<dbReference type="Proteomes" id="UP000054270">
    <property type="component" value="Unassembled WGS sequence"/>
</dbReference>
<organism evidence="2 3">
    <name type="scientific">Hypholoma sublateritium (strain FD-334 SS-4)</name>
    <dbReference type="NCBI Taxonomy" id="945553"/>
    <lineage>
        <taxon>Eukaryota</taxon>
        <taxon>Fungi</taxon>
        <taxon>Dikarya</taxon>
        <taxon>Basidiomycota</taxon>
        <taxon>Agaricomycotina</taxon>
        <taxon>Agaricomycetes</taxon>
        <taxon>Agaricomycetidae</taxon>
        <taxon>Agaricales</taxon>
        <taxon>Agaricineae</taxon>
        <taxon>Strophariaceae</taxon>
        <taxon>Hypholoma</taxon>
    </lineage>
</organism>
<dbReference type="AlphaFoldDB" id="A0A0D2PK84"/>
<gene>
    <name evidence="2" type="ORF">HYPSUDRAFT_82372</name>
</gene>
<evidence type="ECO:0000256" key="1">
    <source>
        <dbReference type="SAM" id="SignalP"/>
    </source>
</evidence>
<evidence type="ECO:0000313" key="2">
    <source>
        <dbReference type="EMBL" id="KJA28796.1"/>
    </source>
</evidence>
<dbReference type="OMA" id="NCAIVET"/>
<protein>
    <recommendedName>
        <fullName evidence="4">Glycopeptide</fullName>
    </recommendedName>
</protein>
<dbReference type="STRING" id="945553.A0A0D2PK84"/>
<dbReference type="EMBL" id="KN817520">
    <property type="protein sequence ID" value="KJA28796.1"/>
    <property type="molecule type" value="Genomic_DNA"/>
</dbReference>
<evidence type="ECO:0008006" key="4">
    <source>
        <dbReference type="Google" id="ProtNLM"/>
    </source>
</evidence>